<organism evidence="2 3">
    <name type="scientific">Portunus trituberculatus</name>
    <name type="common">Swimming crab</name>
    <name type="synonym">Neptunus trituberculatus</name>
    <dbReference type="NCBI Taxonomy" id="210409"/>
    <lineage>
        <taxon>Eukaryota</taxon>
        <taxon>Metazoa</taxon>
        <taxon>Ecdysozoa</taxon>
        <taxon>Arthropoda</taxon>
        <taxon>Crustacea</taxon>
        <taxon>Multicrustacea</taxon>
        <taxon>Malacostraca</taxon>
        <taxon>Eumalacostraca</taxon>
        <taxon>Eucarida</taxon>
        <taxon>Decapoda</taxon>
        <taxon>Pleocyemata</taxon>
        <taxon>Brachyura</taxon>
        <taxon>Eubrachyura</taxon>
        <taxon>Portunoidea</taxon>
        <taxon>Portunidae</taxon>
        <taxon>Portuninae</taxon>
        <taxon>Portunus</taxon>
    </lineage>
</organism>
<keyword evidence="3" id="KW-1185">Reference proteome</keyword>
<evidence type="ECO:0000313" key="3">
    <source>
        <dbReference type="Proteomes" id="UP000324222"/>
    </source>
</evidence>
<name>A0A5B7HUU3_PORTR</name>
<dbReference type="Proteomes" id="UP000324222">
    <property type="component" value="Unassembled WGS sequence"/>
</dbReference>
<gene>
    <name evidence="2" type="ORF">E2C01_067363</name>
</gene>
<accession>A0A5B7HUU3</accession>
<sequence>MDGFSGRHVEEREEKIEEEKGKGERGNKTRLASPPGWIRRRPVSFSEPLLRSLRPLLSPSLPALHRSFSTYFLNLVLPSSPPAGKPEPGSSCCAFPRTTTTFPLLPSSSPPVFPLALATSALMGSDRDGRPRHSVLPFQARVSAVKGEGQSSSDGKIAANYSNFDDYFLSPLPPSRRWRGGRTGEAWSAADLARNGHEGART</sequence>
<feature type="region of interest" description="Disordered" evidence="1">
    <location>
        <begin position="179"/>
        <end position="202"/>
    </location>
</feature>
<evidence type="ECO:0000313" key="2">
    <source>
        <dbReference type="EMBL" id="MPC73047.1"/>
    </source>
</evidence>
<comment type="caution">
    <text evidence="2">The sequence shown here is derived from an EMBL/GenBank/DDBJ whole genome shotgun (WGS) entry which is preliminary data.</text>
</comment>
<feature type="region of interest" description="Disordered" evidence="1">
    <location>
        <begin position="1"/>
        <end position="37"/>
    </location>
</feature>
<protein>
    <submittedName>
        <fullName evidence="2">Uncharacterized protein</fullName>
    </submittedName>
</protein>
<proteinExistence type="predicted"/>
<reference evidence="2 3" key="1">
    <citation type="submission" date="2019-05" db="EMBL/GenBank/DDBJ databases">
        <title>Another draft genome of Portunus trituberculatus and its Hox gene families provides insights of decapod evolution.</title>
        <authorList>
            <person name="Jeong J.-H."/>
            <person name="Song I."/>
            <person name="Kim S."/>
            <person name="Choi T."/>
            <person name="Kim D."/>
            <person name="Ryu S."/>
            <person name="Kim W."/>
        </authorList>
    </citation>
    <scope>NUCLEOTIDE SEQUENCE [LARGE SCALE GENOMIC DNA]</scope>
    <source>
        <tissue evidence="2">Muscle</tissue>
    </source>
</reference>
<dbReference type="AlphaFoldDB" id="A0A5B7HUU3"/>
<dbReference type="EMBL" id="VSRR010035959">
    <property type="protein sequence ID" value="MPC73047.1"/>
    <property type="molecule type" value="Genomic_DNA"/>
</dbReference>
<feature type="compositionally biased region" description="Basic and acidic residues" evidence="1">
    <location>
        <begin position="1"/>
        <end position="27"/>
    </location>
</feature>
<evidence type="ECO:0000256" key="1">
    <source>
        <dbReference type="SAM" id="MobiDB-lite"/>
    </source>
</evidence>